<dbReference type="SUPFAM" id="SSF81301">
    <property type="entry name" value="Nucleotidyltransferase"/>
    <property type="match status" value="1"/>
</dbReference>
<feature type="domain" description="Polymerase nucleotidyl transferase" evidence="1">
    <location>
        <begin position="10"/>
        <end position="89"/>
    </location>
</feature>
<dbReference type="InterPro" id="IPR043519">
    <property type="entry name" value="NT_sf"/>
</dbReference>
<name>A0A1I2HEM3_9BACT</name>
<dbReference type="Proteomes" id="UP000199513">
    <property type="component" value="Unassembled WGS sequence"/>
</dbReference>
<organism evidence="2 3">
    <name type="scientific">Thermoflexibacter ruber</name>
    <dbReference type="NCBI Taxonomy" id="1003"/>
    <lineage>
        <taxon>Bacteria</taxon>
        <taxon>Pseudomonadati</taxon>
        <taxon>Bacteroidota</taxon>
        <taxon>Cytophagia</taxon>
        <taxon>Cytophagales</taxon>
        <taxon>Thermoflexibacteraceae</taxon>
        <taxon>Thermoflexibacter</taxon>
    </lineage>
</organism>
<dbReference type="CDD" id="cd05403">
    <property type="entry name" value="NT_KNTase_like"/>
    <property type="match status" value="1"/>
</dbReference>
<proteinExistence type="predicted"/>
<dbReference type="PANTHER" id="PTHR33933">
    <property type="entry name" value="NUCLEOTIDYLTRANSFERASE"/>
    <property type="match status" value="1"/>
</dbReference>
<dbReference type="EMBL" id="FONY01000023">
    <property type="protein sequence ID" value="SFF27367.1"/>
    <property type="molecule type" value="Genomic_DNA"/>
</dbReference>
<dbReference type="AlphaFoldDB" id="A0A1I2HEM3"/>
<evidence type="ECO:0000259" key="1">
    <source>
        <dbReference type="Pfam" id="PF01909"/>
    </source>
</evidence>
<accession>A0A1I2HEM3</accession>
<keyword evidence="3" id="KW-1185">Reference proteome</keyword>
<dbReference type="PANTHER" id="PTHR33933:SF1">
    <property type="entry name" value="PROTEIN ADENYLYLTRANSFERASE MNTA-RELATED"/>
    <property type="match status" value="1"/>
</dbReference>
<gene>
    <name evidence="2" type="ORF">SAMN04488541_102321</name>
</gene>
<dbReference type="InterPro" id="IPR002934">
    <property type="entry name" value="Polymerase_NTP_transf_dom"/>
</dbReference>
<dbReference type="Gene3D" id="3.30.460.10">
    <property type="entry name" value="Beta Polymerase, domain 2"/>
    <property type="match status" value="1"/>
</dbReference>
<evidence type="ECO:0000313" key="2">
    <source>
        <dbReference type="EMBL" id="SFF27367.1"/>
    </source>
</evidence>
<reference evidence="3" key="1">
    <citation type="submission" date="2016-10" db="EMBL/GenBank/DDBJ databases">
        <authorList>
            <person name="Varghese N."/>
            <person name="Submissions S."/>
        </authorList>
    </citation>
    <scope>NUCLEOTIDE SEQUENCE [LARGE SCALE GENOMIC DNA]</scope>
    <source>
        <strain>GEY</strain>
        <strain evidence="3">DSM 9560</strain>
    </source>
</reference>
<dbReference type="Pfam" id="PF01909">
    <property type="entry name" value="NTP_transf_2"/>
    <property type="match status" value="1"/>
</dbReference>
<dbReference type="RefSeq" id="WP_091546248.1">
    <property type="nucleotide sequence ID" value="NZ_FONY01000023.1"/>
</dbReference>
<sequence length="106" mass="12432">MNKIECIKRDFKQAINKLYGDRLSQIILYGSYARGDNNQNSDIDFLVVLNEEEIALGKELYFMNSAIFRLTLHYGIMISHYPTTRKKLENSQSMFYSQIRKEGKVI</sequence>
<dbReference type="GO" id="GO:0016779">
    <property type="term" value="F:nucleotidyltransferase activity"/>
    <property type="evidence" value="ECO:0007669"/>
    <property type="project" value="InterPro"/>
</dbReference>
<dbReference type="OrthoDB" id="1321649at2"/>
<dbReference type="STRING" id="1003.SAMN04488541_102321"/>
<protein>
    <submittedName>
        <fullName evidence="2">Nucleotidyltransferase domain-containing protein</fullName>
    </submittedName>
</protein>
<keyword evidence="2" id="KW-0808">Transferase</keyword>
<evidence type="ECO:0000313" key="3">
    <source>
        <dbReference type="Proteomes" id="UP000199513"/>
    </source>
</evidence>
<dbReference type="InterPro" id="IPR052548">
    <property type="entry name" value="Type_VII_TA_antitoxin"/>
</dbReference>